<dbReference type="EMBL" id="KN832027">
    <property type="protein sequence ID" value="KIN97528.1"/>
    <property type="molecule type" value="Genomic_DNA"/>
</dbReference>
<protein>
    <submittedName>
        <fullName evidence="1">Uncharacterized protein</fullName>
    </submittedName>
</protein>
<dbReference type="Proteomes" id="UP000054217">
    <property type="component" value="Unassembled WGS sequence"/>
</dbReference>
<accession>A0A0C3NQE2</accession>
<sequence>MGAAERYPSWREPTSLYEMAPQRIEIQLQRQPKRLVTSWLKSRFTKKCRPNILSLYPLATDPRNHQTLTQRHLDTFAMRFLNKSMVPSRVYVVLTGNSADAEARSVVVAAGKCDKVFEQQRWPQMACISVPLDVQWSTGNSMECGTVCSEGHN</sequence>
<evidence type="ECO:0000313" key="1">
    <source>
        <dbReference type="EMBL" id="KIN97528.1"/>
    </source>
</evidence>
<dbReference type="AlphaFoldDB" id="A0A0C3NQE2"/>
<name>A0A0C3NQE2_PISTI</name>
<keyword evidence="2" id="KW-1185">Reference proteome</keyword>
<organism evidence="1 2">
    <name type="scientific">Pisolithus tinctorius Marx 270</name>
    <dbReference type="NCBI Taxonomy" id="870435"/>
    <lineage>
        <taxon>Eukaryota</taxon>
        <taxon>Fungi</taxon>
        <taxon>Dikarya</taxon>
        <taxon>Basidiomycota</taxon>
        <taxon>Agaricomycotina</taxon>
        <taxon>Agaricomycetes</taxon>
        <taxon>Agaricomycetidae</taxon>
        <taxon>Boletales</taxon>
        <taxon>Sclerodermatineae</taxon>
        <taxon>Pisolithaceae</taxon>
        <taxon>Pisolithus</taxon>
    </lineage>
</organism>
<dbReference type="InParanoid" id="A0A0C3NQE2"/>
<dbReference type="HOGENOM" id="CLU_1714059_0_0_1"/>
<evidence type="ECO:0000313" key="2">
    <source>
        <dbReference type="Proteomes" id="UP000054217"/>
    </source>
</evidence>
<gene>
    <name evidence="1" type="ORF">M404DRAFT_890555</name>
</gene>
<reference evidence="1 2" key="1">
    <citation type="submission" date="2014-04" db="EMBL/GenBank/DDBJ databases">
        <authorList>
            <consortium name="DOE Joint Genome Institute"/>
            <person name="Kuo A."/>
            <person name="Kohler A."/>
            <person name="Costa M.D."/>
            <person name="Nagy L.G."/>
            <person name="Floudas D."/>
            <person name="Copeland A."/>
            <person name="Barry K.W."/>
            <person name="Cichocki N."/>
            <person name="Veneault-Fourrey C."/>
            <person name="LaButti K."/>
            <person name="Lindquist E.A."/>
            <person name="Lipzen A."/>
            <person name="Lundell T."/>
            <person name="Morin E."/>
            <person name="Murat C."/>
            <person name="Sun H."/>
            <person name="Tunlid A."/>
            <person name="Henrissat B."/>
            <person name="Grigoriev I.V."/>
            <person name="Hibbett D.S."/>
            <person name="Martin F."/>
            <person name="Nordberg H.P."/>
            <person name="Cantor M.N."/>
            <person name="Hua S.X."/>
        </authorList>
    </citation>
    <scope>NUCLEOTIDE SEQUENCE [LARGE SCALE GENOMIC DNA]</scope>
    <source>
        <strain evidence="1 2">Marx 270</strain>
    </source>
</reference>
<reference evidence="2" key="2">
    <citation type="submission" date="2015-01" db="EMBL/GenBank/DDBJ databases">
        <title>Evolutionary Origins and Diversification of the Mycorrhizal Mutualists.</title>
        <authorList>
            <consortium name="DOE Joint Genome Institute"/>
            <consortium name="Mycorrhizal Genomics Consortium"/>
            <person name="Kohler A."/>
            <person name="Kuo A."/>
            <person name="Nagy L.G."/>
            <person name="Floudas D."/>
            <person name="Copeland A."/>
            <person name="Barry K.W."/>
            <person name="Cichocki N."/>
            <person name="Veneault-Fourrey C."/>
            <person name="LaButti K."/>
            <person name="Lindquist E.A."/>
            <person name="Lipzen A."/>
            <person name="Lundell T."/>
            <person name="Morin E."/>
            <person name="Murat C."/>
            <person name="Riley R."/>
            <person name="Ohm R."/>
            <person name="Sun H."/>
            <person name="Tunlid A."/>
            <person name="Henrissat B."/>
            <person name="Grigoriev I.V."/>
            <person name="Hibbett D.S."/>
            <person name="Martin F."/>
        </authorList>
    </citation>
    <scope>NUCLEOTIDE SEQUENCE [LARGE SCALE GENOMIC DNA]</scope>
    <source>
        <strain evidence="2">Marx 270</strain>
    </source>
</reference>
<proteinExistence type="predicted"/>